<accession>A0A830BCS1</accession>
<sequence>CGEFGRLSFDRSSSKFNGFDKTWPHSAWYSYDALHTRTFSSSLLIESSRFSLARLIFAL</sequence>
<reference evidence="1" key="1">
    <citation type="submission" date="2020-07" db="EMBL/GenBank/DDBJ databases">
        <title>Ethylene signaling mediates host invasion by parasitic plants.</title>
        <authorList>
            <person name="Yoshida S."/>
        </authorList>
    </citation>
    <scope>NUCLEOTIDE SEQUENCE</scope>
    <source>
        <strain evidence="1">Okayama</strain>
    </source>
</reference>
<dbReference type="AlphaFoldDB" id="A0A830BCS1"/>
<protein>
    <submittedName>
        <fullName evidence="1">Uncharacterized protein</fullName>
    </submittedName>
</protein>
<comment type="caution">
    <text evidence="1">The sequence shown here is derived from an EMBL/GenBank/DDBJ whole genome shotgun (WGS) entry which is preliminary data.</text>
</comment>
<evidence type="ECO:0000313" key="1">
    <source>
        <dbReference type="EMBL" id="GFP83912.1"/>
    </source>
</evidence>
<gene>
    <name evidence="1" type="ORF">PHJA_000534800</name>
</gene>
<dbReference type="EMBL" id="BMAC01000074">
    <property type="protein sequence ID" value="GFP83912.1"/>
    <property type="molecule type" value="Genomic_DNA"/>
</dbReference>
<evidence type="ECO:0000313" key="2">
    <source>
        <dbReference type="Proteomes" id="UP000653305"/>
    </source>
</evidence>
<keyword evidence="2" id="KW-1185">Reference proteome</keyword>
<dbReference type="Proteomes" id="UP000653305">
    <property type="component" value="Unassembled WGS sequence"/>
</dbReference>
<name>A0A830BCS1_9LAMI</name>
<organism evidence="1 2">
    <name type="scientific">Phtheirospermum japonicum</name>
    <dbReference type="NCBI Taxonomy" id="374723"/>
    <lineage>
        <taxon>Eukaryota</taxon>
        <taxon>Viridiplantae</taxon>
        <taxon>Streptophyta</taxon>
        <taxon>Embryophyta</taxon>
        <taxon>Tracheophyta</taxon>
        <taxon>Spermatophyta</taxon>
        <taxon>Magnoliopsida</taxon>
        <taxon>eudicotyledons</taxon>
        <taxon>Gunneridae</taxon>
        <taxon>Pentapetalae</taxon>
        <taxon>asterids</taxon>
        <taxon>lamiids</taxon>
        <taxon>Lamiales</taxon>
        <taxon>Orobanchaceae</taxon>
        <taxon>Orobanchaceae incertae sedis</taxon>
        <taxon>Phtheirospermum</taxon>
    </lineage>
</organism>
<feature type="non-terminal residue" evidence="1">
    <location>
        <position position="1"/>
    </location>
</feature>
<proteinExistence type="predicted"/>